<dbReference type="GO" id="GO:0005366">
    <property type="term" value="F:myo-inositol:proton symporter activity"/>
    <property type="evidence" value="ECO:0007669"/>
    <property type="project" value="TreeGrafter"/>
</dbReference>
<dbReference type="EMBL" id="UYYF01004461">
    <property type="protein sequence ID" value="VDN04367.1"/>
    <property type="molecule type" value="Genomic_DNA"/>
</dbReference>
<feature type="transmembrane region" description="Helical" evidence="8">
    <location>
        <begin position="116"/>
        <end position="137"/>
    </location>
</feature>
<reference evidence="10 11" key="2">
    <citation type="submission" date="2018-11" db="EMBL/GenBank/DDBJ databases">
        <authorList>
            <consortium name="Pathogen Informatics"/>
        </authorList>
    </citation>
    <scope>NUCLEOTIDE SEQUENCE [LARGE SCALE GENOMIC DNA]</scope>
</reference>
<evidence type="ECO:0000313" key="11">
    <source>
        <dbReference type="Proteomes" id="UP000276776"/>
    </source>
</evidence>
<comment type="subcellular location">
    <subcellularLocation>
        <location evidence="1">Membrane</location>
        <topology evidence="1">Multi-pass membrane protein</topology>
    </subcellularLocation>
</comment>
<name>A0A0N5D271_THECL</name>
<dbReference type="GO" id="GO:0016324">
    <property type="term" value="C:apical plasma membrane"/>
    <property type="evidence" value="ECO:0007669"/>
    <property type="project" value="TreeGrafter"/>
</dbReference>
<evidence type="ECO:0000256" key="5">
    <source>
        <dbReference type="ARBA" id="ARBA00022989"/>
    </source>
</evidence>
<dbReference type="OrthoDB" id="6339427at2759"/>
<dbReference type="PANTHER" id="PTHR48020">
    <property type="entry name" value="PROTON MYO-INOSITOL COTRANSPORTER"/>
    <property type="match status" value="1"/>
</dbReference>
<evidence type="ECO:0000313" key="10">
    <source>
        <dbReference type="EMBL" id="VDN04367.1"/>
    </source>
</evidence>
<evidence type="ECO:0000256" key="3">
    <source>
        <dbReference type="ARBA" id="ARBA00022448"/>
    </source>
</evidence>
<evidence type="ECO:0000259" key="9">
    <source>
        <dbReference type="PROSITE" id="PS50850"/>
    </source>
</evidence>
<dbReference type="PROSITE" id="PS00216">
    <property type="entry name" value="SUGAR_TRANSPORT_1"/>
    <property type="match status" value="1"/>
</dbReference>
<dbReference type="PRINTS" id="PR00171">
    <property type="entry name" value="SUGRTRNSPORT"/>
</dbReference>
<keyword evidence="4 8" id="KW-0812">Transmembrane</keyword>
<feature type="domain" description="Major facilitator superfamily (MFS) profile" evidence="9">
    <location>
        <begin position="22"/>
        <end position="527"/>
    </location>
</feature>
<feature type="transmembrane region" description="Helical" evidence="8">
    <location>
        <begin position="91"/>
        <end position="110"/>
    </location>
</feature>
<evidence type="ECO:0000256" key="6">
    <source>
        <dbReference type="ARBA" id="ARBA00023136"/>
    </source>
</evidence>
<dbReference type="InterPro" id="IPR050814">
    <property type="entry name" value="Myo-inositol_Transporter"/>
</dbReference>
<evidence type="ECO:0000256" key="7">
    <source>
        <dbReference type="RuleBase" id="RU003346"/>
    </source>
</evidence>
<feature type="transmembrane region" description="Helical" evidence="8">
    <location>
        <begin position="310"/>
        <end position="328"/>
    </location>
</feature>
<keyword evidence="11" id="KW-1185">Reference proteome</keyword>
<keyword evidence="5 8" id="KW-1133">Transmembrane helix</keyword>
<dbReference type="Proteomes" id="UP000276776">
    <property type="component" value="Unassembled WGS sequence"/>
</dbReference>
<feature type="transmembrane region" description="Helical" evidence="8">
    <location>
        <begin position="472"/>
        <end position="493"/>
    </location>
</feature>
<gene>
    <name evidence="10" type="ORF">TCLT_LOCUS6959</name>
</gene>
<dbReference type="Pfam" id="PF00083">
    <property type="entry name" value="Sugar_tr"/>
    <property type="match status" value="2"/>
</dbReference>
<feature type="transmembrane region" description="Helical" evidence="8">
    <location>
        <begin position="505"/>
        <end position="523"/>
    </location>
</feature>
<evidence type="ECO:0000256" key="4">
    <source>
        <dbReference type="ARBA" id="ARBA00022692"/>
    </source>
</evidence>
<feature type="transmembrane region" description="Helical" evidence="8">
    <location>
        <begin position="340"/>
        <end position="362"/>
    </location>
</feature>
<dbReference type="InterPro" id="IPR005829">
    <property type="entry name" value="Sugar_transporter_CS"/>
</dbReference>
<dbReference type="OMA" id="FCHDANT"/>
<dbReference type="Gene3D" id="1.20.1250.20">
    <property type="entry name" value="MFS general substrate transporter like domains"/>
    <property type="match status" value="2"/>
</dbReference>
<feature type="transmembrane region" description="Helical" evidence="8">
    <location>
        <begin position="179"/>
        <end position="202"/>
    </location>
</feature>
<dbReference type="NCBIfam" id="TIGR00879">
    <property type="entry name" value="SP"/>
    <property type="match status" value="1"/>
</dbReference>
<comment type="similarity">
    <text evidence="2 7">Belongs to the major facilitator superfamily. Sugar transporter (TC 2.A.1.1) family.</text>
</comment>
<feature type="transmembrane region" description="Helical" evidence="8">
    <location>
        <begin position="434"/>
        <end position="460"/>
    </location>
</feature>
<reference evidence="12" key="1">
    <citation type="submission" date="2017-02" db="UniProtKB">
        <authorList>
            <consortium name="WormBaseParasite"/>
        </authorList>
    </citation>
    <scope>IDENTIFICATION</scope>
</reference>
<evidence type="ECO:0000256" key="2">
    <source>
        <dbReference type="ARBA" id="ARBA00010992"/>
    </source>
</evidence>
<sequence length="552" mass="62345">MEITAIETPHTKPELSLYVYYLAFMAVISGFLFGYDTGIVSCAMLFIPRNPGMVPMNNFWQELIVSLTPGAAVIGPLFAAPISDKFGRRTVIIFSSLIFTAGAIVCAVATTKIILLIGRILLGTAIGFSSMIVPIYVSEASPYHLRGSLTTAFQLMITFGLFAADVLAGVFSYWEPENIGWRLMVGCAMIPSIMQFVGFIFLPESPRYLYFSGKYDKTEKILNKIYRNNQEWVKSVLSNLNIANEREKKIKDEIKNQSVLLRIFTTPHVLKALFIGCTIQAFQQLSGVNSIMYYTATIVKNAGIKDLHQSIWIASAIAAVNFLVTFIPMATVEKYGRRRLMLISIFCVIMSLTMLGISFLLIHQESLQSTPYTLSEMYSGAKTDVILSGYNRCHHLHWCLPLTLENPDVSIFGYCSVNHNETYFFNNSYCKTRFYLLPIIFMFTFMISFAIGYAPLCWVLNSEFYPAWARSTACALSTSINWTFNLIVSLTFLTLNETATRFGAFFVYDGFSVLALCFVFFFVPETKGITMEEVEKLFIPKKERKQYIANKD</sequence>
<evidence type="ECO:0000256" key="1">
    <source>
        <dbReference type="ARBA" id="ARBA00004141"/>
    </source>
</evidence>
<dbReference type="AlphaFoldDB" id="A0A0N5D271"/>
<feature type="transmembrane region" description="Helical" evidence="8">
    <location>
        <begin position="149"/>
        <end position="173"/>
    </location>
</feature>
<dbReference type="WBParaSite" id="TCLT_0000697001-mRNA-1">
    <property type="protein sequence ID" value="TCLT_0000697001-mRNA-1"/>
    <property type="gene ID" value="TCLT_0000697001"/>
</dbReference>
<keyword evidence="3 7" id="KW-0813">Transport</keyword>
<proteinExistence type="inferred from homology"/>
<feature type="transmembrane region" description="Helical" evidence="8">
    <location>
        <begin position="20"/>
        <end position="47"/>
    </location>
</feature>
<dbReference type="PANTHER" id="PTHR48020:SF12">
    <property type="entry name" value="PROTON MYO-INOSITOL COTRANSPORTER"/>
    <property type="match status" value="1"/>
</dbReference>
<organism evidence="12">
    <name type="scientific">Thelazia callipaeda</name>
    <name type="common">Oriental eyeworm</name>
    <name type="synonym">Parasitic nematode</name>
    <dbReference type="NCBI Taxonomy" id="103827"/>
    <lineage>
        <taxon>Eukaryota</taxon>
        <taxon>Metazoa</taxon>
        <taxon>Ecdysozoa</taxon>
        <taxon>Nematoda</taxon>
        <taxon>Chromadorea</taxon>
        <taxon>Rhabditida</taxon>
        <taxon>Spirurina</taxon>
        <taxon>Spiruromorpha</taxon>
        <taxon>Thelazioidea</taxon>
        <taxon>Thelaziidae</taxon>
        <taxon>Thelazia</taxon>
    </lineage>
</organism>
<dbReference type="InterPro" id="IPR036259">
    <property type="entry name" value="MFS_trans_sf"/>
</dbReference>
<accession>A0A0N5D271</accession>
<keyword evidence="6 8" id="KW-0472">Membrane</keyword>
<evidence type="ECO:0000313" key="12">
    <source>
        <dbReference type="WBParaSite" id="TCLT_0000697001-mRNA-1"/>
    </source>
</evidence>
<dbReference type="STRING" id="103827.A0A0N5D271"/>
<dbReference type="PROSITE" id="PS50850">
    <property type="entry name" value="MFS"/>
    <property type="match status" value="1"/>
</dbReference>
<dbReference type="SUPFAM" id="SSF103473">
    <property type="entry name" value="MFS general substrate transporter"/>
    <property type="match status" value="1"/>
</dbReference>
<dbReference type="InterPro" id="IPR003663">
    <property type="entry name" value="Sugar/inositol_transpt"/>
</dbReference>
<protein>
    <submittedName>
        <fullName evidence="12">MFS domain-containing protein</fullName>
    </submittedName>
</protein>
<dbReference type="InterPro" id="IPR020846">
    <property type="entry name" value="MFS_dom"/>
</dbReference>
<feature type="transmembrane region" description="Helical" evidence="8">
    <location>
        <begin position="59"/>
        <end position="79"/>
    </location>
</feature>
<dbReference type="InterPro" id="IPR005828">
    <property type="entry name" value="MFS_sugar_transport-like"/>
</dbReference>
<evidence type="ECO:0000256" key="8">
    <source>
        <dbReference type="SAM" id="Phobius"/>
    </source>
</evidence>